<dbReference type="CDD" id="cd08990">
    <property type="entry name" value="GH43_AXH_like"/>
    <property type="match status" value="1"/>
</dbReference>
<dbReference type="Pfam" id="PF04616">
    <property type="entry name" value="Glyco_hydro_43"/>
    <property type="match status" value="1"/>
</dbReference>
<keyword evidence="3 6" id="KW-0378">Hydrolase</keyword>
<proteinExistence type="inferred from homology"/>
<keyword evidence="5 6" id="KW-0326">Glycosidase</keyword>
<dbReference type="InterPro" id="IPR023296">
    <property type="entry name" value="Glyco_hydro_beta-prop_sf"/>
</dbReference>
<dbReference type="Gene3D" id="2.115.10.20">
    <property type="entry name" value="Glycosyl hydrolase domain, family 43"/>
    <property type="match status" value="1"/>
</dbReference>
<comment type="similarity">
    <text evidence="1 6">Belongs to the glycosyl hydrolase 43 family.</text>
</comment>
<accession>A0ABZ0RNP4</accession>
<dbReference type="InterPro" id="IPR006710">
    <property type="entry name" value="Glyco_hydro_43"/>
</dbReference>
<keyword evidence="8" id="KW-1185">Reference proteome</keyword>
<evidence type="ECO:0000256" key="6">
    <source>
        <dbReference type="RuleBase" id="RU361187"/>
    </source>
</evidence>
<gene>
    <name evidence="7" type="ORF">SH580_04875</name>
</gene>
<name>A0ABZ0RNP4_9BACT</name>
<organism evidence="7 8">
    <name type="scientific">Coraliomargarita algicola</name>
    <dbReference type="NCBI Taxonomy" id="3092156"/>
    <lineage>
        <taxon>Bacteria</taxon>
        <taxon>Pseudomonadati</taxon>
        <taxon>Verrucomicrobiota</taxon>
        <taxon>Opitutia</taxon>
        <taxon>Puniceicoccales</taxon>
        <taxon>Coraliomargaritaceae</taxon>
        <taxon>Coraliomargarita</taxon>
    </lineage>
</organism>
<dbReference type="PANTHER" id="PTHR43772:SF2">
    <property type="entry name" value="PUTATIVE (AFU_ORTHOLOGUE AFUA_2G04480)-RELATED"/>
    <property type="match status" value="1"/>
</dbReference>
<evidence type="ECO:0000256" key="3">
    <source>
        <dbReference type="ARBA" id="ARBA00022801"/>
    </source>
</evidence>
<sequence>MNGLIYIEKMMRKRRFSRLLALSLFSVCTAGLWAGNPILRKTDPGFAYAADPAAEVFDGKVYVYCSHDQPDAKNYESMKDYVILESSDMKHWVNHGVVLDPQLDPGFEHFRSNMNAPDAAYKDGWFYWYFPGNVNEIGVAKSRSPIGPWEAATSQPITRIFDPTVFVDDDGQAYIYGNDHWHDIGEPGRHIMGAKLKDNMVELDGPWVRLSKEEVNEAVHVFKRDGKYYFSARVGRVTKYWMSDSPLPQYAELIGELAPNSPYSPNHTSVIEFERQWYLFYHRGDVNEGSHCRRSVCFEPITFRSDGTIEPVVYTLDEGVAVGAPKKRRAK</sequence>
<keyword evidence="2" id="KW-0624">Polysaccharide degradation</keyword>
<evidence type="ECO:0000256" key="1">
    <source>
        <dbReference type="ARBA" id="ARBA00009865"/>
    </source>
</evidence>
<evidence type="ECO:0000256" key="4">
    <source>
        <dbReference type="ARBA" id="ARBA00023277"/>
    </source>
</evidence>
<dbReference type="SUPFAM" id="SSF75005">
    <property type="entry name" value="Arabinanase/levansucrase/invertase"/>
    <property type="match status" value="1"/>
</dbReference>
<keyword evidence="4" id="KW-0119">Carbohydrate metabolism</keyword>
<dbReference type="Proteomes" id="UP001324993">
    <property type="component" value="Chromosome"/>
</dbReference>
<dbReference type="EMBL" id="CP138858">
    <property type="protein sequence ID" value="WPJ97038.1"/>
    <property type="molecule type" value="Genomic_DNA"/>
</dbReference>
<reference evidence="7 8" key="1">
    <citation type="submission" date="2023-11" db="EMBL/GenBank/DDBJ databases">
        <title>Coraliomargarita sp. nov., isolated from marine algae.</title>
        <authorList>
            <person name="Lee J.K."/>
            <person name="Baek J.H."/>
            <person name="Kim J.M."/>
            <person name="Choi D.G."/>
            <person name="Jeon C.O."/>
        </authorList>
    </citation>
    <scope>NUCLEOTIDE SEQUENCE [LARGE SCALE GENOMIC DNA]</scope>
    <source>
        <strain evidence="7 8">J2-16</strain>
    </source>
</reference>
<evidence type="ECO:0000256" key="2">
    <source>
        <dbReference type="ARBA" id="ARBA00022651"/>
    </source>
</evidence>
<protein>
    <submittedName>
        <fullName evidence="7">Family 43 glycosylhydrolase</fullName>
    </submittedName>
</protein>
<evidence type="ECO:0000313" key="8">
    <source>
        <dbReference type="Proteomes" id="UP001324993"/>
    </source>
</evidence>
<evidence type="ECO:0000313" key="7">
    <source>
        <dbReference type="EMBL" id="WPJ97038.1"/>
    </source>
</evidence>
<dbReference type="PANTHER" id="PTHR43772">
    <property type="entry name" value="ENDO-1,4-BETA-XYLANASE"/>
    <property type="match status" value="1"/>
</dbReference>
<keyword evidence="2" id="KW-0858">Xylan degradation</keyword>
<evidence type="ECO:0000256" key="5">
    <source>
        <dbReference type="ARBA" id="ARBA00023295"/>
    </source>
</evidence>
<dbReference type="InterPro" id="IPR052176">
    <property type="entry name" value="Glycosyl_Hydrlase_43_Enz"/>
</dbReference>
<dbReference type="RefSeq" id="WP_319833890.1">
    <property type="nucleotide sequence ID" value="NZ_CP138858.1"/>
</dbReference>